<dbReference type="GO" id="GO:0005829">
    <property type="term" value="C:cytosol"/>
    <property type="evidence" value="ECO:0007669"/>
    <property type="project" value="TreeGrafter"/>
</dbReference>
<evidence type="ECO:0000256" key="9">
    <source>
        <dbReference type="ARBA" id="ARBA00022705"/>
    </source>
</evidence>
<evidence type="ECO:0000259" key="17">
    <source>
        <dbReference type="PROSITE" id="PS50173"/>
    </source>
</evidence>
<dbReference type="Gene3D" id="3.30.1490.100">
    <property type="entry name" value="DNA polymerase, Y-family, little finger domain"/>
    <property type="match status" value="1"/>
</dbReference>
<sequence>MPRTILHADLDAFYASVEQLDRPELRGRPVVVGAPPQARGVVAAASYEARRFGIHSAMPMSRALRLCPQAVQVAPRFDRYGEVSRKVMAILRNVTPLVEPLSLDEAFLDATEQVGAHGGPEALAREIKRRVKEETGLTASIGVGTNKTVAKIASEMEKPDGLVVVSPGEEASFLAPLPVRSLWGVGPKAEEALLQMGIHTIGELARAGEAALVERFGVRGQWFRHMANGLDDRPVETEQERKSVGAETTFPRDLADGPELREILSRVAEDVARRLREKGVRARTVVLKLRYSDFRTINRQTSLAEGVDSARELVTVAGA</sequence>
<dbReference type="PROSITE" id="PS50173">
    <property type="entry name" value="UMUC"/>
    <property type="match status" value="1"/>
</dbReference>
<dbReference type="InterPro" id="IPR022880">
    <property type="entry name" value="DNApol_IV"/>
</dbReference>
<dbReference type="GO" id="GO:0006260">
    <property type="term" value="P:DNA replication"/>
    <property type="evidence" value="ECO:0007669"/>
    <property type="project" value="UniProtKB-KW"/>
</dbReference>
<dbReference type="SUPFAM" id="SSF56672">
    <property type="entry name" value="DNA/RNA polymerases"/>
    <property type="match status" value="1"/>
</dbReference>
<dbReference type="FunFam" id="3.40.1170.60:FF:000001">
    <property type="entry name" value="DNA polymerase IV"/>
    <property type="match status" value="1"/>
</dbReference>
<gene>
    <name evidence="18" type="ORF">LCGC14_2126910</name>
</gene>
<keyword evidence="8" id="KW-0548">Nucleotidyltransferase</keyword>
<dbReference type="HAMAP" id="MF_01113">
    <property type="entry name" value="DNApol_IV"/>
    <property type="match status" value="1"/>
</dbReference>
<evidence type="ECO:0000256" key="5">
    <source>
        <dbReference type="ARBA" id="ARBA00022457"/>
    </source>
</evidence>
<dbReference type="PANTHER" id="PTHR11076:SF33">
    <property type="entry name" value="DNA POLYMERASE KAPPA"/>
    <property type="match status" value="1"/>
</dbReference>
<dbReference type="Pfam" id="PF11799">
    <property type="entry name" value="IMS_C"/>
    <property type="match status" value="1"/>
</dbReference>
<dbReference type="InterPro" id="IPR001126">
    <property type="entry name" value="UmuC"/>
</dbReference>
<dbReference type="Gene3D" id="1.10.150.20">
    <property type="entry name" value="5' to 3' exonuclease, C-terminal subdomain"/>
    <property type="match status" value="1"/>
</dbReference>
<dbReference type="SUPFAM" id="SSF100879">
    <property type="entry name" value="Lesion bypass DNA polymerase (Y-family), little finger domain"/>
    <property type="match status" value="1"/>
</dbReference>
<evidence type="ECO:0000256" key="14">
    <source>
        <dbReference type="ARBA" id="ARBA00023125"/>
    </source>
</evidence>
<dbReference type="GO" id="GO:0009432">
    <property type="term" value="P:SOS response"/>
    <property type="evidence" value="ECO:0007669"/>
    <property type="project" value="TreeGrafter"/>
</dbReference>
<comment type="catalytic activity">
    <reaction evidence="16">
        <text>DNA(n) + a 2'-deoxyribonucleoside 5'-triphosphate = DNA(n+1) + diphosphate</text>
        <dbReference type="Rhea" id="RHEA:22508"/>
        <dbReference type="Rhea" id="RHEA-COMP:17339"/>
        <dbReference type="Rhea" id="RHEA-COMP:17340"/>
        <dbReference type="ChEBI" id="CHEBI:33019"/>
        <dbReference type="ChEBI" id="CHEBI:61560"/>
        <dbReference type="ChEBI" id="CHEBI:173112"/>
        <dbReference type="EC" id="2.7.7.7"/>
    </reaction>
</comment>
<dbReference type="InterPro" id="IPR036775">
    <property type="entry name" value="DNA_pol_Y-fam_lit_finger_sf"/>
</dbReference>
<evidence type="ECO:0000256" key="10">
    <source>
        <dbReference type="ARBA" id="ARBA00022723"/>
    </source>
</evidence>
<evidence type="ECO:0000256" key="7">
    <source>
        <dbReference type="ARBA" id="ARBA00022679"/>
    </source>
</evidence>
<proteinExistence type="inferred from homology"/>
<dbReference type="Gene3D" id="3.40.1170.60">
    <property type="match status" value="1"/>
</dbReference>
<evidence type="ECO:0000256" key="12">
    <source>
        <dbReference type="ARBA" id="ARBA00022842"/>
    </source>
</evidence>
<comment type="similarity">
    <text evidence="3">Belongs to the DNA polymerase type-Y family.</text>
</comment>
<keyword evidence="9" id="KW-0235">DNA replication</keyword>
<dbReference type="InterPro" id="IPR043502">
    <property type="entry name" value="DNA/RNA_pol_sf"/>
</dbReference>
<keyword evidence="7" id="KW-0808">Transferase</keyword>
<evidence type="ECO:0000256" key="13">
    <source>
        <dbReference type="ARBA" id="ARBA00022932"/>
    </source>
</evidence>
<keyword evidence="6" id="KW-0963">Cytoplasm</keyword>
<reference evidence="18" key="1">
    <citation type="journal article" date="2015" name="Nature">
        <title>Complex archaea that bridge the gap between prokaryotes and eukaryotes.</title>
        <authorList>
            <person name="Spang A."/>
            <person name="Saw J.H."/>
            <person name="Jorgensen S.L."/>
            <person name="Zaremba-Niedzwiedzka K."/>
            <person name="Martijn J."/>
            <person name="Lind A.E."/>
            <person name="van Eijk R."/>
            <person name="Schleper C."/>
            <person name="Guy L."/>
            <person name="Ettema T.J."/>
        </authorList>
    </citation>
    <scope>NUCLEOTIDE SEQUENCE</scope>
</reference>
<evidence type="ECO:0000313" key="18">
    <source>
        <dbReference type="EMBL" id="KKL68244.1"/>
    </source>
</evidence>
<feature type="non-terminal residue" evidence="18">
    <location>
        <position position="319"/>
    </location>
</feature>
<comment type="cofactor">
    <cofactor evidence="1">
        <name>Mg(2+)</name>
        <dbReference type="ChEBI" id="CHEBI:18420"/>
    </cofactor>
</comment>
<keyword evidence="15" id="KW-0234">DNA repair</keyword>
<dbReference type="Gene3D" id="3.30.70.270">
    <property type="match status" value="1"/>
</dbReference>
<name>A0A0F9E2N7_9ZZZZ</name>
<dbReference type="GO" id="GO:0042276">
    <property type="term" value="P:error-prone translesion synthesis"/>
    <property type="evidence" value="ECO:0007669"/>
    <property type="project" value="TreeGrafter"/>
</dbReference>
<comment type="caution">
    <text evidence="18">The sequence shown here is derived from an EMBL/GenBank/DDBJ whole genome shotgun (WGS) entry which is preliminary data.</text>
</comment>
<dbReference type="EMBL" id="LAZR01026591">
    <property type="protein sequence ID" value="KKL68244.1"/>
    <property type="molecule type" value="Genomic_DNA"/>
</dbReference>
<evidence type="ECO:0000256" key="6">
    <source>
        <dbReference type="ARBA" id="ARBA00022490"/>
    </source>
</evidence>
<evidence type="ECO:0000256" key="8">
    <source>
        <dbReference type="ARBA" id="ARBA00022695"/>
    </source>
</evidence>
<dbReference type="NCBIfam" id="NF002882">
    <property type="entry name" value="PRK03348.1"/>
    <property type="match status" value="1"/>
</dbReference>
<comment type="subcellular location">
    <subcellularLocation>
        <location evidence="2">Cytoplasm</location>
    </subcellularLocation>
</comment>
<keyword evidence="5" id="KW-0515">Mutator protein</keyword>
<dbReference type="Pfam" id="PF00817">
    <property type="entry name" value="IMS"/>
    <property type="match status" value="1"/>
</dbReference>
<dbReference type="NCBIfam" id="NF002677">
    <property type="entry name" value="PRK02406.1"/>
    <property type="match status" value="1"/>
</dbReference>
<dbReference type="InterPro" id="IPR050116">
    <property type="entry name" value="DNA_polymerase-Y"/>
</dbReference>
<dbReference type="AlphaFoldDB" id="A0A0F9E2N7"/>
<dbReference type="CDD" id="cd03586">
    <property type="entry name" value="PolY_Pol_IV_kappa"/>
    <property type="match status" value="1"/>
</dbReference>
<dbReference type="GO" id="GO:0003887">
    <property type="term" value="F:DNA-directed DNA polymerase activity"/>
    <property type="evidence" value="ECO:0007669"/>
    <property type="project" value="UniProtKB-KW"/>
</dbReference>
<dbReference type="PANTHER" id="PTHR11076">
    <property type="entry name" value="DNA REPAIR POLYMERASE UMUC / TRANSFERASE FAMILY MEMBER"/>
    <property type="match status" value="1"/>
</dbReference>
<evidence type="ECO:0000256" key="3">
    <source>
        <dbReference type="ARBA" id="ARBA00010945"/>
    </source>
</evidence>
<keyword evidence="12" id="KW-0460">Magnesium</keyword>
<evidence type="ECO:0000256" key="16">
    <source>
        <dbReference type="ARBA" id="ARBA00049244"/>
    </source>
</evidence>
<protein>
    <recommendedName>
        <fullName evidence="4">DNA-directed DNA polymerase</fullName>
        <ecNumber evidence="4">2.7.7.7</ecNumber>
    </recommendedName>
</protein>
<dbReference type="GO" id="GO:0006281">
    <property type="term" value="P:DNA repair"/>
    <property type="evidence" value="ECO:0007669"/>
    <property type="project" value="UniProtKB-KW"/>
</dbReference>
<evidence type="ECO:0000256" key="11">
    <source>
        <dbReference type="ARBA" id="ARBA00022763"/>
    </source>
</evidence>
<dbReference type="InterPro" id="IPR024728">
    <property type="entry name" value="PolY_HhH_motif"/>
</dbReference>
<evidence type="ECO:0000256" key="2">
    <source>
        <dbReference type="ARBA" id="ARBA00004496"/>
    </source>
</evidence>
<dbReference type="InterPro" id="IPR043128">
    <property type="entry name" value="Rev_trsase/Diguanyl_cyclase"/>
</dbReference>
<evidence type="ECO:0000256" key="4">
    <source>
        <dbReference type="ARBA" id="ARBA00012417"/>
    </source>
</evidence>
<evidence type="ECO:0000256" key="15">
    <source>
        <dbReference type="ARBA" id="ARBA00023204"/>
    </source>
</evidence>
<dbReference type="Pfam" id="PF11798">
    <property type="entry name" value="IMS_HHH"/>
    <property type="match status" value="1"/>
</dbReference>
<keyword evidence="13" id="KW-0239">DNA-directed DNA polymerase</keyword>
<dbReference type="InterPro" id="IPR017961">
    <property type="entry name" value="DNA_pol_Y-fam_little_finger"/>
</dbReference>
<accession>A0A0F9E2N7</accession>
<keyword evidence="10" id="KW-0479">Metal-binding</keyword>
<dbReference type="GO" id="GO:0046872">
    <property type="term" value="F:metal ion binding"/>
    <property type="evidence" value="ECO:0007669"/>
    <property type="project" value="UniProtKB-KW"/>
</dbReference>
<keyword evidence="14" id="KW-0238">DNA-binding</keyword>
<feature type="domain" description="UmuC" evidence="17">
    <location>
        <begin position="5"/>
        <end position="186"/>
    </location>
</feature>
<keyword evidence="11" id="KW-0227">DNA damage</keyword>
<dbReference type="EC" id="2.7.7.7" evidence="4"/>
<dbReference type="GO" id="GO:0003684">
    <property type="term" value="F:damaged DNA binding"/>
    <property type="evidence" value="ECO:0007669"/>
    <property type="project" value="InterPro"/>
</dbReference>
<evidence type="ECO:0000256" key="1">
    <source>
        <dbReference type="ARBA" id="ARBA00001946"/>
    </source>
</evidence>
<organism evidence="18">
    <name type="scientific">marine sediment metagenome</name>
    <dbReference type="NCBI Taxonomy" id="412755"/>
    <lineage>
        <taxon>unclassified sequences</taxon>
        <taxon>metagenomes</taxon>
        <taxon>ecological metagenomes</taxon>
    </lineage>
</organism>